<keyword evidence="2" id="KW-1185">Reference proteome</keyword>
<dbReference type="InterPro" id="IPR021866">
    <property type="entry name" value="SpoIIAA-like"/>
</dbReference>
<gene>
    <name evidence="1" type="ORF">GCM10023187_12870</name>
</gene>
<comment type="caution">
    <text evidence="1">The sequence shown here is derived from an EMBL/GenBank/DDBJ whole genome shotgun (WGS) entry which is preliminary data.</text>
</comment>
<sequence>MIEGIEFDIPNIIGYRISGHITTADIKPWAELLDATIKEQGKLRLYVEYDGIEGLTWNAVKEDLKFDINHLSDFEKAAVVTDKTWVNLPALAANILPNLEVKTFTFAERPQAIQWIKS</sequence>
<proteinExistence type="predicted"/>
<dbReference type="Proteomes" id="UP001500936">
    <property type="component" value="Unassembled WGS sequence"/>
</dbReference>
<evidence type="ECO:0000313" key="2">
    <source>
        <dbReference type="Proteomes" id="UP001500936"/>
    </source>
</evidence>
<accession>A0ABP8K3U0</accession>
<dbReference type="RefSeq" id="WP_345265129.1">
    <property type="nucleotide sequence ID" value="NZ_BAABHB010000002.1"/>
</dbReference>
<dbReference type="SUPFAM" id="SSF52091">
    <property type="entry name" value="SpoIIaa-like"/>
    <property type="match status" value="1"/>
</dbReference>
<name>A0ABP8K3U0_9BACT</name>
<evidence type="ECO:0008006" key="3">
    <source>
        <dbReference type="Google" id="ProtNLM"/>
    </source>
</evidence>
<dbReference type="InterPro" id="IPR036513">
    <property type="entry name" value="STAS_dom_sf"/>
</dbReference>
<dbReference type="EMBL" id="BAABHB010000002">
    <property type="protein sequence ID" value="GAA4400092.1"/>
    <property type="molecule type" value="Genomic_DNA"/>
</dbReference>
<evidence type="ECO:0000313" key="1">
    <source>
        <dbReference type="EMBL" id="GAA4400092.1"/>
    </source>
</evidence>
<dbReference type="Pfam" id="PF11964">
    <property type="entry name" value="SpoIIAA-like"/>
    <property type="match status" value="1"/>
</dbReference>
<organism evidence="1 2">
    <name type="scientific">Nibrella viscosa</name>
    <dbReference type="NCBI Taxonomy" id="1084524"/>
    <lineage>
        <taxon>Bacteria</taxon>
        <taxon>Pseudomonadati</taxon>
        <taxon>Bacteroidota</taxon>
        <taxon>Cytophagia</taxon>
        <taxon>Cytophagales</taxon>
        <taxon>Spirosomataceae</taxon>
        <taxon>Nibrella</taxon>
    </lineage>
</organism>
<dbReference type="InterPro" id="IPR038396">
    <property type="entry name" value="SpoIIAA-like_sf"/>
</dbReference>
<reference evidence="2" key="1">
    <citation type="journal article" date="2019" name="Int. J. Syst. Evol. Microbiol.">
        <title>The Global Catalogue of Microorganisms (GCM) 10K type strain sequencing project: providing services to taxonomists for standard genome sequencing and annotation.</title>
        <authorList>
            <consortium name="The Broad Institute Genomics Platform"/>
            <consortium name="The Broad Institute Genome Sequencing Center for Infectious Disease"/>
            <person name="Wu L."/>
            <person name="Ma J."/>
        </authorList>
    </citation>
    <scope>NUCLEOTIDE SEQUENCE [LARGE SCALE GENOMIC DNA]</scope>
    <source>
        <strain evidence="2">JCM 17925</strain>
    </source>
</reference>
<protein>
    <recommendedName>
        <fullName evidence="3">SpoIIAA-like</fullName>
    </recommendedName>
</protein>
<dbReference type="Gene3D" id="3.40.50.10600">
    <property type="entry name" value="SpoIIaa-like domains"/>
    <property type="match status" value="1"/>
</dbReference>